<proteinExistence type="predicted"/>
<sequence>MFVQQKFVLVCLALSAAAAAQSVHPIGGSASPQKSPVPVQSGSFPQNPVGNGNLVAAGSSKVPQLSVADILALRRAVQQRQLLSRSGVVSPSSGRLPHPYGYNFVGDSVRAQFADLSGPGAAYGDYMASGSAPPPKAVKPSISTRFRSFMNSLFFRSSSSVAPAFYQPAPGTIYRPGPASYLPQPAQQPRIPPDFSAKSSAGYPTSFTGVSNKPVKDYSSASLPSKPSFVPSYSSSVSSSVSSSSPSSKASSAVSPISSASNPHASVATASGFYPSMPISSSSSSPSSSYDKSRFSSLYGSNGFTAKASPVKSSKSIKTHLPSGASDEKFPEADEIADHLKKKKPSKLQEPPTV</sequence>
<gene>
    <name evidence="4" type="primary">LOC114828460</name>
</gene>
<feature type="region of interest" description="Disordered" evidence="1">
    <location>
        <begin position="304"/>
        <end position="354"/>
    </location>
</feature>
<dbReference type="Proteomes" id="UP000694867">
    <property type="component" value="Unplaced"/>
</dbReference>
<feature type="compositionally biased region" description="Polar residues" evidence="1">
    <location>
        <begin position="30"/>
        <end position="44"/>
    </location>
</feature>
<name>A0AAJ7WIX5_9ACAR</name>
<organism evidence="3 4">
    <name type="scientific">Galendromus occidentalis</name>
    <name type="common">western predatory mite</name>
    <dbReference type="NCBI Taxonomy" id="34638"/>
    <lineage>
        <taxon>Eukaryota</taxon>
        <taxon>Metazoa</taxon>
        <taxon>Ecdysozoa</taxon>
        <taxon>Arthropoda</taxon>
        <taxon>Chelicerata</taxon>
        <taxon>Arachnida</taxon>
        <taxon>Acari</taxon>
        <taxon>Parasitiformes</taxon>
        <taxon>Mesostigmata</taxon>
        <taxon>Gamasina</taxon>
        <taxon>Phytoseioidea</taxon>
        <taxon>Phytoseiidae</taxon>
        <taxon>Typhlodrominae</taxon>
        <taxon>Galendromus</taxon>
    </lineage>
</organism>
<feature type="chain" id="PRO_5042573217" evidence="2">
    <location>
        <begin position="21"/>
        <end position="354"/>
    </location>
</feature>
<feature type="compositionally biased region" description="Low complexity" evidence="1">
    <location>
        <begin position="240"/>
        <end position="261"/>
    </location>
</feature>
<feature type="compositionally biased region" description="Basic and acidic residues" evidence="1">
    <location>
        <begin position="326"/>
        <end position="339"/>
    </location>
</feature>
<feature type="region of interest" description="Disordered" evidence="1">
    <location>
        <begin position="176"/>
        <end position="200"/>
    </location>
</feature>
<accession>A0AAJ7WIX5</accession>
<feature type="region of interest" description="Disordered" evidence="1">
    <location>
        <begin position="25"/>
        <end position="44"/>
    </location>
</feature>
<feature type="signal peptide" evidence="2">
    <location>
        <begin position="1"/>
        <end position="20"/>
    </location>
</feature>
<evidence type="ECO:0000313" key="4">
    <source>
        <dbReference type="RefSeq" id="XP_028968537.1"/>
    </source>
</evidence>
<protein>
    <submittedName>
        <fullName evidence="4">Uncharacterized protein</fullName>
    </submittedName>
</protein>
<evidence type="ECO:0000256" key="1">
    <source>
        <dbReference type="SAM" id="MobiDB-lite"/>
    </source>
</evidence>
<dbReference type="GeneID" id="114828460"/>
<keyword evidence="2" id="KW-0732">Signal</keyword>
<feature type="region of interest" description="Disordered" evidence="1">
    <location>
        <begin position="240"/>
        <end position="262"/>
    </location>
</feature>
<dbReference type="RefSeq" id="XP_028968537.1">
    <property type="nucleotide sequence ID" value="XM_029112704.1"/>
</dbReference>
<keyword evidence="3" id="KW-1185">Reference proteome</keyword>
<reference evidence="4" key="1">
    <citation type="submission" date="2025-08" db="UniProtKB">
        <authorList>
            <consortium name="RefSeq"/>
        </authorList>
    </citation>
    <scope>IDENTIFICATION</scope>
</reference>
<evidence type="ECO:0000256" key="2">
    <source>
        <dbReference type="SAM" id="SignalP"/>
    </source>
</evidence>
<evidence type="ECO:0000313" key="3">
    <source>
        <dbReference type="Proteomes" id="UP000694867"/>
    </source>
</evidence>
<dbReference type="KEGG" id="goe:114828460"/>
<dbReference type="AlphaFoldDB" id="A0AAJ7WIX5"/>